<sequence>MSQKAKRALIVIDVQNEYFDGNLRIEYPPVRESLPNILRAMDAAQAAGIPVVRVLHLAPESAPIFAVGSHGAALHPEVAARPYQHEVTKSEASALFGTGLGDWLRERNIDTLAIVGYMTHNCDDATARQAAHEGWDVEFLHDASGSLPYANRAGAATAEEIHRVFSVVLHSSFAAVLSTDEWVAAVKSGEAPERDNVYLSNQRAINARG</sequence>
<dbReference type="KEGG" id="pkc:PKB_4040"/>
<dbReference type="Gene3D" id="3.40.50.850">
    <property type="entry name" value="Isochorismatase-like"/>
    <property type="match status" value="1"/>
</dbReference>
<protein>
    <recommendedName>
        <fullName evidence="2">Isochorismatase-like domain-containing protein</fullName>
    </recommendedName>
</protein>
<evidence type="ECO:0000313" key="3">
    <source>
        <dbReference type="EMBL" id="CDF85369.1"/>
    </source>
</evidence>
<dbReference type="AlphaFoldDB" id="A0A024HL41"/>
<dbReference type="Pfam" id="PF00857">
    <property type="entry name" value="Isochorismatase"/>
    <property type="match status" value="1"/>
</dbReference>
<evidence type="ECO:0000313" key="4">
    <source>
        <dbReference type="Proteomes" id="UP000025241"/>
    </source>
</evidence>
<evidence type="ECO:0000256" key="1">
    <source>
        <dbReference type="ARBA" id="ARBA00022801"/>
    </source>
</evidence>
<accession>A0A024HL41</accession>
<evidence type="ECO:0000259" key="2">
    <source>
        <dbReference type="Pfam" id="PF00857"/>
    </source>
</evidence>
<dbReference type="SUPFAM" id="SSF52499">
    <property type="entry name" value="Isochorismatase-like hydrolases"/>
    <property type="match status" value="1"/>
</dbReference>
<dbReference type="GO" id="GO:0016787">
    <property type="term" value="F:hydrolase activity"/>
    <property type="evidence" value="ECO:0007669"/>
    <property type="project" value="UniProtKB-KW"/>
</dbReference>
<dbReference type="InterPro" id="IPR050272">
    <property type="entry name" value="Isochorismatase-like_hydrls"/>
</dbReference>
<dbReference type="PANTHER" id="PTHR43540:SF6">
    <property type="entry name" value="ISOCHORISMATASE-LIKE DOMAIN-CONTAINING PROTEIN"/>
    <property type="match status" value="1"/>
</dbReference>
<dbReference type="CDD" id="cd01014">
    <property type="entry name" value="nicotinamidase_related"/>
    <property type="match status" value="1"/>
</dbReference>
<keyword evidence="4" id="KW-1185">Reference proteome</keyword>
<dbReference type="PANTHER" id="PTHR43540">
    <property type="entry name" value="PEROXYUREIDOACRYLATE/UREIDOACRYLATE AMIDOHYDROLASE-RELATED"/>
    <property type="match status" value="1"/>
</dbReference>
<dbReference type="eggNOG" id="COG1335">
    <property type="taxonomic scope" value="Bacteria"/>
</dbReference>
<proteinExistence type="predicted"/>
<dbReference type="EMBL" id="HG322950">
    <property type="protein sequence ID" value="CDF85369.1"/>
    <property type="molecule type" value="Genomic_DNA"/>
</dbReference>
<feature type="domain" description="Isochorismatase-like" evidence="2">
    <location>
        <begin position="8"/>
        <end position="152"/>
    </location>
</feature>
<dbReference type="InterPro" id="IPR000868">
    <property type="entry name" value="Isochorismatase-like_dom"/>
</dbReference>
<organism evidence="3 4">
    <name type="scientific">Pseudomonas knackmussii (strain DSM 6978 / CCUG 54928 / LMG 23759 / B13)</name>
    <dbReference type="NCBI Taxonomy" id="1301098"/>
    <lineage>
        <taxon>Bacteria</taxon>
        <taxon>Pseudomonadati</taxon>
        <taxon>Pseudomonadota</taxon>
        <taxon>Gammaproteobacteria</taxon>
        <taxon>Pseudomonadales</taxon>
        <taxon>Pseudomonadaceae</taxon>
        <taxon>Pseudomonas</taxon>
    </lineage>
</organism>
<dbReference type="STRING" id="1301098.PKB_4040"/>
<keyword evidence="1" id="KW-0378">Hydrolase</keyword>
<dbReference type="InterPro" id="IPR036380">
    <property type="entry name" value="Isochorismatase-like_sf"/>
</dbReference>
<dbReference type="HOGENOM" id="CLU_068979_5_3_6"/>
<gene>
    <name evidence="3" type="ORF">PKB_4040</name>
</gene>
<dbReference type="OrthoDB" id="1157330at2"/>
<dbReference type="RefSeq" id="WP_043253804.1">
    <property type="nucleotide sequence ID" value="NZ_HG322950.1"/>
</dbReference>
<reference evidence="3 4" key="1">
    <citation type="submission" date="2013-03" db="EMBL/GenBank/DDBJ databases">
        <authorList>
            <person name="Linke B."/>
        </authorList>
    </citation>
    <scope>NUCLEOTIDE SEQUENCE [LARGE SCALE GENOMIC DNA]</scope>
    <source>
        <strain evidence="3 4">B13</strain>
    </source>
</reference>
<reference evidence="3 4" key="2">
    <citation type="submission" date="2014-05" db="EMBL/GenBank/DDBJ databases">
        <title>Genome sequence of the 3-chlorobenzoate degrading bacterium Pseudomonas knackmussii B13 shows multiple evidence for horizontal gene transfer.</title>
        <authorList>
            <person name="Miyazaki R."/>
            <person name="Bertelli C."/>
            <person name="Falquet L."/>
            <person name="Robinson-Rechavi M."/>
            <person name="Gharib W."/>
            <person name="Roy S."/>
            <person name="Van der Meer J.R."/>
        </authorList>
    </citation>
    <scope>NUCLEOTIDE SEQUENCE [LARGE SCALE GENOMIC DNA]</scope>
    <source>
        <strain evidence="3 4">B13</strain>
    </source>
</reference>
<name>A0A024HL41_PSEKB</name>
<dbReference type="Proteomes" id="UP000025241">
    <property type="component" value="Chromosome I"/>
</dbReference>
<dbReference type="PATRIC" id="fig|1301098.3.peg.4047"/>